<sequence length="384" mass="42514">MTEIETLEAFERHLRSGSPFRNVVIQGLDLRGFTRELSSAPLEGSAFLGCHLEQQALQAALSHGAMVFPPFLGLPYQPYRSHLYTVEELYAGFDPSRPGTYADTLDARIYAHWVTQGRASPVSILDTLAQRLHDHSVTDAMEELLAGNGQPRKVVAIMGGHSMLRGQPDYRSVAVLARELTRRGFFMVSGGGPGAMEATHLGAWFARRTDAELDAALAILAKAPSYKDTEWLSLAFDVRTAFPLRPEDLLACASLGIPTWHYGHEPPNAFATIIAKYFANSVREEGLITIARGGIIYSPGSAGTIQEIFQDACQNHYNTVGVVSPMIFLGREFWTRTRPIYPLVAQLAQGYEYARYLRLTDSVDEVIQVLEEYDRDQALPRPPG</sequence>
<dbReference type="PANTHER" id="PTHR43393">
    <property type="entry name" value="CYTOKININ RIBOSIDE 5'-MONOPHOSPHATE PHOSPHORIBOHYDROLASE"/>
    <property type="match status" value="1"/>
</dbReference>
<proteinExistence type="predicted"/>
<name>A0A085WB86_9BACT</name>
<dbReference type="EMBL" id="JMCB01000013">
    <property type="protein sequence ID" value="KFE64949.1"/>
    <property type="molecule type" value="Genomic_DNA"/>
</dbReference>
<dbReference type="OrthoDB" id="9801098at2"/>
<dbReference type="Proteomes" id="UP000028725">
    <property type="component" value="Unassembled WGS sequence"/>
</dbReference>
<dbReference type="GO" id="GO:0005829">
    <property type="term" value="C:cytosol"/>
    <property type="evidence" value="ECO:0007669"/>
    <property type="project" value="TreeGrafter"/>
</dbReference>
<dbReference type="PATRIC" id="fig|394096.3.peg.6303"/>
<dbReference type="STRING" id="394096.DB31_1967"/>
<protein>
    <recommendedName>
        <fullName evidence="3">Rossmann fold nucleotide-binding protein</fullName>
    </recommendedName>
</protein>
<evidence type="ECO:0000313" key="1">
    <source>
        <dbReference type="EMBL" id="KFE64949.1"/>
    </source>
</evidence>
<comment type="caution">
    <text evidence="1">The sequence shown here is derived from an EMBL/GenBank/DDBJ whole genome shotgun (WGS) entry which is preliminary data.</text>
</comment>
<organism evidence="1 2">
    <name type="scientific">Hyalangium minutum</name>
    <dbReference type="NCBI Taxonomy" id="394096"/>
    <lineage>
        <taxon>Bacteria</taxon>
        <taxon>Pseudomonadati</taxon>
        <taxon>Myxococcota</taxon>
        <taxon>Myxococcia</taxon>
        <taxon>Myxococcales</taxon>
        <taxon>Cystobacterineae</taxon>
        <taxon>Archangiaceae</taxon>
        <taxon>Hyalangium</taxon>
    </lineage>
</organism>
<accession>A0A085WB86</accession>
<evidence type="ECO:0000313" key="2">
    <source>
        <dbReference type="Proteomes" id="UP000028725"/>
    </source>
</evidence>
<evidence type="ECO:0008006" key="3">
    <source>
        <dbReference type="Google" id="ProtNLM"/>
    </source>
</evidence>
<reference evidence="1 2" key="1">
    <citation type="submission" date="2014-04" db="EMBL/GenBank/DDBJ databases">
        <title>Genome assembly of Hyalangium minutum DSM 14724.</title>
        <authorList>
            <person name="Sharma G."/>
            <person name="Subramanian S."/>
        </authorList>
    </citation>
    <scope>NUCLEOTIDE SEQUENCE [LARGE SCALE GENOMIC DNA]</scope>
    <source>
        <strain evidence="1 2">DSM 14724</strain>
    </source>
</reference>
<dbReference type="SUPFAM" id="SSF102405">
    <property type="entry name" value="MCP/YpsA-like"/>
    <property type="match status" value="1"/>
</dbReference>
<dbReference type="AlphaFoldDB" id="A0A085WB86"/>
<gene>
    <name evidence="1" type="ORF">DB31_1967</name>
</gene>
<dbReference type="Gene3D" id="3.40.50.450">
    <property type="match status" value="1"/>
</dbReference>
<dbReference type="PANTHER" id="PTHR43393:SF3">
    <property type="entry name" value="LYSINE DECARBOXYLASE-LIKE PROTEIN"/>
    <property type="match status" value="1"/>
</dbReference>
<dbReference type="InterPro" id="IPR052341">
    <property type="entry name" value="LOG_family_nucleotidases"/>
</dbReference>
<dbReference type="RefSeq" id="WP_044193948.1">
    <property type="nucleotide sequence ID" value="NZ_JMCB01000013.1"/>
</dbReference>
<keyword evidence="2" id="KW-1185">Reference proteome</keyword>